<organism evidence="2 3">
    <name type="scientific">Calicophoron daubneyi</name>
    <name type="common">Rumen fluke</name>
    <name type="synonym">Paramphistomum daubneyi</name>
    <dbReference type="NCBI Taxonomy" id="300641"/>
    <lineage>
        <taxon>Eukaryota</taxon>
        <taxon>Metazoa</taxon>
        <taxon>Spiralia</taxon>
        <taxon>Lophotrochozoa</taxon>
        <taxon>Platyhelminthes</taxon>
        <taxon>Trematoda</taxon>
        <taxon>Digenea</taxon>
        <taxon>Plagiorchiida</taxon>
        <taxon>Pronocephalata</taxon>
        <taxon>Paramphistomoidea</taxon>
        <taxon>Paramphistomidae</taxon>
        <taxon>Calicophoron</taxon>
    </lineage>
</organism>
<sequence>MTSCFLSPSWTIGYETLRFSRWPRCFAHCKRLLSVPKAPPDDIVRNQAPKNNPRVSFRFVPPKPIWRRFDVSLAAENENPDEIPSDPDVFFIPRGALPGRMELDMDTIRLLERLSLVDFGTEKSLRILEEAIRYADPLLTEYAFQGTTRDQSCSPESVAPMYSLCEEMYPDLSCPLEEDIPNEDQSTASRIVSHAPETWEGYFVAPPGNIPLEPKGIERSKKSYRNPTGE</sequence>
<dbReference type="AlphaFoldDB" id="A0AAV2TBU9"/>
<dbReference type="EMBL" id="CAXLJL010000212">
    <property type="protein sequence ID" value="CAL5134574.1"/>
    <property type="molecule type" value="Genomic_DNA"/>
</dbReference>
<dbReference type="Proteomes" id="UP001497525">
    <property type="component" value="Unassembled WGS sequence"/>
</dbReference>
<evidence type="ECO:0000313" key="3">
    <source>
        <dbReference type="Proteomes" id="UP001497525"/>
    </source>
</evidence>
<name>A0AAV2TBU9_CALDB</name>
<evidence type="ECO:0000256" key="1">
    <source>
        <dbReference type="SAM" id="MobiDB-lite"/>
    </source>
</evidence>
<comment type="caution">
    <text evidence="2">The sequence shown here is derived from an EMBL/GenBank/DDBJ whole genome shotgun (WGS) entry which is preliminary data.</text>
</comment>
<evidence type="ECO:0000313" key="2">
    <source>
        <dbReference type="EMBL" id="CAL5134574.1"/>
    </source>
</evidence>
<reference evidence="2" key="1">
    <citation type="submission" date="2024-06" db="EMBL/GenBank/DDBJ databases">
        <authorList>
            <person name="Liu X."/>
            <person name="Lenzi L."/>
            <person name="Haldenby T S."/>
            <person name="Uol C."/>
        </authorList>
    </citation>
    <scope>NUCLEOTIDE SEQUENCE</scope>
</reference>
<accession>A0AAV2TBU9</accession>
<protein>
    <recommendedName>
        <fullName evidence="4">Glutamyl-tRNA(Gln) amidotransferase subunit C, mitochondrial</fullName>
    </recommendedName>
</protein>
<proteinExistence type="predicted"/>
<evidence type="ECO:0008006" key="4">
    <source>
        <dbReference type="Google" id="ProtNLM"/>
    </source>
</evidence>
<feature type="region of interest" description="Disordered" evidence="1">
    <location>
        <begin position="207"/>
        <end position="230"/>
    </location>
</feature>
<gene>
    <name evidence="2" type="ORF">CDAUBV1_LOCUS8357</name>
</gene>